<dbReference type="InterPro" id="IPR017972">
    <property type="entry name" value="Cyt_P450_CS"/>
</dbReference>
<dbReference type="PANTHER" id="PTHR46696:SF1">
    <property type="entry name" value="CYTOCHROME P450 YJIB-RELATED"/>
    <property type="match status" value="1"/>
</dbReference>
<comment type="caution">
    <text evidence="3">The sequence shown here is derived from an EMBL/GenBank/DDBJ whole genome shotgun (WGS) entry which is preliminary data.</text>
</comment>
<accession>A0ABW0LCM5</accession>
<dbReference type="InterPro" id="IPR002401">
    <property type="entry name" value="Cyt_P450_E_grp-I"/>
</dbReference>
<proteinExistence type="inferred from homology"/>
<dbReference type="InterPro" id="IPR036396">
    <property type="entry name" value="Cyt_P450_sf"/>
</dbReference>
<dbReference type="InterPro" id="IPR001128">
    <property type="entry name" value="Cyt_P450"/>
</dbReference>
<organism evidence="3 4">
    <name type="scientific">Massilia niabensis</name>
    <dbReference type="NCBI Taxonomy" id="544910"/>
    <lineage>
        <taxon>Bacteria</taxon>
        <taxon>Pseudomonadati</taxon>
        <taxon>Pseudomonadota</taxon>
        <taxon>Betaproteobacteria</taxon>
        <taxon>Burkholderiales</taxon>
        <taxon>Oxalobacteraceae</taxon>
        <taxon>Telluria group</taxon>
        <taxon>Massilia</taxon>
    </lineage>
</organism>
<dbReference type="PRINTS" id="PR00463">
    <property type="entry name" value="EP450I"/>
</dbReference>
<dbReference type="SUPFAM" id="SSF48264">
    <property type="entry name" value="Cytochrome P450"/>
    <property type="match status" value="1"/>
</dbReference>
<keyword evidence="2" id="KW-0479">Metal-binding</keyword>
<dbReference type="PRINTS" id="PR00385">
    <property type="entry name" value="P450"/>
</dbReference>
<dbReference type="PANTHER" id="PTHR46696">
    <property type="entry name" value="P450, PUTATIVE (EUROFUNG)-RELATED"/>
    <property type="match status" value="1"/>
</dbReference>
<keyword evidence="2" id="KW-0408">Iron</keyword>
<keyword evidence="2" id="KW-0560">Oxidoreductase</keyword>
<sequence>MSIKNTGNAGDKIDLATATIADPELSKCPFAYYAKLRQEEPVRQDPSTGHHWIVKNDDVMKAFLDSEHFSSHHQLQFRDKFQPKAQKLFEAAGLQVPPTILTSDPPEHAELRSFGMTLFPVKRVAELAPGIETIVNELIDDFIDQGHVEFSKKFAALLPATIVADEYGFPRADRDQFKTWADANLVLQTPGITEDEEVELIGQLIELIRYIEKYLVNPPDRSQGRVMYDLATRNRSDGTPFTLMERIYTGLTIFIGGVDTTAGALTAMLNHLCHHPEMQDQLRGNTELISHFVEEILRLEAPVQATPRRITKDIEFAGRQLNEGEFAMICNGSANRDEAVWGADADEFKLVRSNHNQHRTFGYGRHVCVGMHLARVELNIAIRVILDRIEDIRFQNPDNPPQRVPMAIFNAYDSMPITFKARTVHTA</sequence>
<reference evidence="4" key="1">
    <citation type="journal article" date="2019" name="Int. J. Syst. Evol. Microbiol.">
        <title>The Global Catalogue of Microorganisms (GCM) 10K type strain sequencing project: providing services to taxonomists for standard genome sequencing and annotation.</title>
        <authorList>
            <consortium name="The Broad Institute Genomics Platform"/>
            <consortium name="The Broad Institute Genome Sequencing Center for Infectious Disease"/>
            <person name="Wu L."/>
            <person name="Ma J."/>
        </authorList>
    </citation>
    <scope>NUCLEOTIDE SEQUENCE [LARGE SCALE GENOMIC DNA]</scope>
    <source>
        <strain evidence="4">KACC 12649</strain>
    </source>
</reference>
<name>A0ABW0LCM5_9BURK</name>
<dbReference type="Proteomes" id="UP001596050">
    <property type="component" value="Unassembled WGS sequence"/>
</dbReference>
<dbReference type="RefSeq" id="WP_379786586.1">
    <property type="nucleotide sequence ID" value="NZ_JBHSMU010000019.1"/>
</dbReference>
<keyword evidence="2" id="KW-0349">Heme</keyword>
<comment type="similarity">
    <text evidence="1 2">Belongs to the cytochrome P450 family.</text>
</comment>
<dbReference type="Gene3D" id="1.10.630.10">
    <property type="entry name" value="Cytochrome P450"/>
    <property type="match status" value="1"/>
</dbReference>
<evidence type="ECO:0000313" key="3">
    <source>
        <dbReference type="EMBL" id="MFC5463106.1"/>
    </source>
</evidence>
<keyword evidence="4" id="KW-1185">Reference proteome</keyword>
<evidence type="ECO:0000313" key="4">
    <source>
        <dbReference type="Proteomes" id="UP001596050"/>
    </source>
</evidence>
<keyword evidence="2" id="KW-0503">Monooxygenase</keyword>
<gene>
    <name evidence="3" type="ORF">ACFPN5_25145</name>
</gene>
<evidence type="ECO:0000256" key="1">
    <source>
        <dbReference type="ARBA" id="ARBA00010617"/>
    </source>
</evidence>
<dbReference type="PROSITE" id="PS00086">
    <property type="entry name" value="CYTOCHROME_P450"/>
    <property type="match status" value="1"/>
</dbReference>
<dbReference type="EMBL" id="JBHSMU010000019">
    <property type="protein sequence ID" value="MFC5463106.1"/>
    <property type="molecule type" value="Genomic_DNA"/>
</dbReference>
<dbReference type="Pfam" id="PF00067">
    <property type="entry name" value="p450"/>
    <property type="match status" value="1"/>
</dbReference>
<protein>
    <submittedName>
        <fullName evidence="3">Cytochrome P450</fullName>
    </submittedName>
</protein>
<evidence type="ECO:0000256" key="2">
    <source>
        <dbReference type="RuleBase" id="RU000461"/>
    </source>
</evidence>